<dbReference type="GO" id="GO:0006950">
    <property type="term" value="P:response to stress"/>
    <property type="evidence" value="ECO:0007669"/>
    <property type="project" value="TreeGrafter"/>
</dbReference>
<dbReference type="GO" id="GO:0003700">
    <property type="term" value="F:DNA-binding transcription factor activity"/>
    <property type="evidence" value="ECO:0007669"/>
    <property type="project" value="InterPro"/>
</dbReference>
<dbReference type="EMBL" id="JACIDR010000002">
    <property type="protein sequence ID" value="MBB3973325.1"/>
    <property type="molecule type" value="Genomic_DNA"/>
</dbReference>
<dbReference type="Gene3D" id="1.10.10.10">
    <property type="entry name" value="Winged helix-like DNA-binding domain superfamily/Winged helix DNA-binding domain"/>
    <property type="match status" value="1"/>
</dbReference>
<dbReference type="PROSITE" id="PS50995">
    <property type="entry name" value="HTH_MARR_2"/>
    <property type="match status" value="1"/>
</dbReference>
<dbReference type="InterPro" id="IPR039422">
    <property type="entry name" value="MarR/SlyA-like"/>
</dbReference>
<dbReference type="Pfam" id="PF12802">
    <property type="entry name" value="MarR_2"/>
    <property type="match status" value="1"/>
</dbReference>
<dbReference type="PANTHER" id="PTHR33164">
    <property type="entry name" value="TRANSCRIPTIONAL REGULATOR, MARR FAMILY"/>
    <property type="match status" value="1"/>
</dbReference>
<dbReference type="GO" id="GO:0003677">
    <property type="term" value="F:DNA binding"/>
    <property type="evidence" value="ECO:0007669"/>
    <property type="project" value="UniProtKB-KW"/>
</dbReference>
<evidence type="ECO:0000313" key="3">
    <source>
        <dbReference type="Proteomes" id="UP000528964"/>
    </source>
</evidence>
<dbReference type="AlphaFoldDB" id="A0A7W6GFI6"/>
<reference evidence="2 3" key="1">
    <citation type="submission" date="2020-08" db="EMBL/GenBank/DDBJ databases">
        <title>Genomic Encyclopedia of Type Strains, Phase IV (KMG-IV): sequencing the most valuable type-strain genomes for metagenomic binning, comparative biology and taxonomic classification.</title>
        <authorList>
            <person name="Goeker M."/>
        </authorList>
    </citation>
    <scope>NUCLEOTIDE SEQUENCE [LARGE SCALE GENOMIC DNA]</scope>
    <source>
        <strain evidence="2 3">DSM 25481</strain>
    </source>
</reference>
<dbReference type="SUPFAM" id="SSF46785">
    <property type="entry name" value="Winged helix' DNA-binding domain"/>
    <property type="match status" value="1"/>
</dbReference>
<accession>A0A7W6GFI6</accession>
<dbReference type="PANTHER" id="PTHR33164:SF101">
    <property type="entry name" value="TRANSCRIPTIONAL REPRESSOR MPRA"/>
    <property type="match status" value="1"/>
</dbReference>
<feature type="domain" description="HTH marR-type" evidence="1">
    <location>
        <begin position="22"/>
        <end position="157"/>
    </location>
</feature>
<keyword evidence="2" id="KW-0238">DNA-binding</keyword>
<gene>
    <name evidence="2" type="ORF">GGR24_001982</name>
</gene>
<proteinExistence type="predicted"/>
<dbReference type="InterPro" id="IPR036388">
    <property type="entry name" value="WH-like_DNA-bd_sf"/>
</dbReference>
<dbReference type="InterPro" id="IPR036390">
    <property type="entry name" value="WH_DNA-bd_sf"/>
</dbReference>
<evidence type="ECO:0000313" key="2">
    <source>
        <dbReference type="EMBL" id="MBB3973325.1"/>
    </source>
</evidence>
<organism evidence="2 3">
    <name type="scientific">Hansschlegelia beijingensis</name>
    <dbReference type="NCBI Taxonomy" id="1133344"/>
    <lineage>
        <taxon>Bacteria</taxon>
        <taxon>Pseudomonadati</taxon>
        <taxon>Pseudomonadota</taxon>
        <taxon>Alphaproteobacteria</taxon>
        <taxon>Hyphomicrobiales</taxon>
        <taxon>Methylopilaceae</taxon>
        <taxon>Hansschlegelia</taxon>
    </lineage>
</organism>
<keyword evidence="3" id="KW-1185">Reference proteome</keyword>
<sequence length="168" mass="18476">MTPPPNTVSRAALLVEGSDEAFRAMVDDLTHFASRLQQIREALARQMGVTAPQYAVLMALARRPPNTPVGVKDLASRLRVSVPFIVTETKKLEALGFVSKRPVADDRRKIDIVLTDKGSRAIEAIGDRQRAVNDVLFSSLNVTKFSALRTIASELLNSCDRAFELAEK</sequence>
<evidence type="ECO:0000259" key="1">
    <source>
        <dbReference type="PROSITE" id="PS50995"/>
    </source>
</evidence>
<dbReference type="InterPro" id="IPR000835">
    <property type="entry name" value="HTH_MarR-typ"/>
</dbReference>
<dbReference type="Proteomes" id="UP000528964">
    <property type="component" value="Unassembled WGS sequence"/>
</dbReference>
<dbReference type="RefSeq" id="WP_183395158.1">
    <property type="nucleotide sequence ID" value="NZ_JACIDR010000002.1"/>
</dbReference>
<comment type="caution">
    <text evidence="2">The sequence shown here is derived from an EMBL/GenBank/DDBJ whole genome shotgun (WGS) entry which is preliminary data.</text>
</comment>
<dbReference type="SMART" id="SM00347">
    <property type="entry name" value="HTH_MARR"/>
    <property type="match status" value="1"/>
</dbReference>
<name>A0A7W6GFI6_9HYPH</name>
<protein>
    <submittedName>
        <fullName evidence="2">DNA-binding MarR family transcriptional regulator</fullName>
    </submittedName>
</protein>